<accession>A0A0F9NQX5</accession>
<proteinExistence type="predicted"/>
<evidence type="ECO:0000313" key="2">
    <source>
        <dbReference type="EMBL" id="KKM83667.1"/>
    </source>
</evidence>
<evidence type="ECO:0000256" key="1">
    <source>
        <dbReference type="SAM" id="MobiDB-lite"/>
    </source>
</evidence>
<comment type="caution">
    <text evidence="2">The sequence shown here is derived from an EMBL/GenBank/DDBJ whole genome shotgun (WGS) entry which is preliminary data.</text>
</comment>
<gene>
    <name evidence="2" type="ORF">LCGC14_1307110</name>
</gene>
<organism evidence="2">
    <name type="scientific">marine sediment metagenome</name>
    <dbReference type="NCBI Taxonomy" id="412755"/>
    <lineage>
        <taxon>unclassified sequences</taxon>
        <taxon>metagenomes</taxon>
        <taxon>ecological metagenomes</taxon>
    </lineage>
</organism>
<name>A0A0F9NQX5_9ZZZZ</name>
<reference evidence="2" key="1">
    <citation type="journal article" date="2015" name="Nature">
        <title>Complex archaea that bridge the gap between prokaryotes and eukaryotes.</title>
        <authorList>
            <person name="Spang A."/>
            <person name="Saw J.H."/>
            <person name="Jorgensen S.L."/>
            <person name="Zaremba-Niedzwiedzka K."/>
            <person name="Martijn J."/>
            <person name="Lind A.E."/>
            <person name="van Eijk R."/>
            <person name="Schleper C."/>
            <person name="Guy L."/>
            <person name="Ettema T.J."/>
        </authorList>
    </citation>
    <scope>NUCLEOTIDE SEQUENCE</scope>
</reference>
<sequence length="42" mass="4537">MQKNITVLCGRFSSKQCEDAGSNPADPMDALLRGNTKPQGKE</sequence>
<feature type="region of interest" description="Disordered" evidence="1">
    <location>
        <begin position="16"/>
        <end position="42"/>
    </location>
</feature>
<dbReference type="EMBL" id="LAZR01007679">
    <property type="protein sequence ID" value="KKM83667.1"/>
    <property type="molecule type" value="Genomic_DNA"/>
</dbReference>
<dbReference type="AlphaFoldDB" id="A0A0F9NQX5"/>
<protein>
    <submittedName>
        <fullName evidence="2">Uncharacterized protein</fullName>
    </submittedName>
</protein>